<keyword evidence="3" id="KW-1185">Reference proteome</keyword>
<reference evidence="2" key="3">
    <citation type="submission" date="2025-09" db="UniProtKB">
        <authorList>
            <consortium name="Ensembl"/>
        </authorList>
    </citation>
    <scope>IDENTIFICATION</scope>
</reference>
<evidence type="ECO:0000313" key="3">
    <source>
        <dbReference type="Proteomes" id="UP000694395"/>
    </source>
</evidence>
<dbReference type="Proteomes" id="UP000694395">
    <property type="component" value="Chromosome 5"/>
</dbReference>
<evidence type="ECO:0000313" key="2">
    <source>
        <dbReference type="Ensembl" id="ENSOMYP00000139946.1"/>
    </source>
</evidence>
<feature type="compositionally biased region" description="Basic residues" evidence="1">
    <location>
        <begin position="55"/>
        <end position="67"/>
    </location>
</feature>
<dbReference type="AlphaFoldDB" id="A0A8K9XYY0"/>
<reference evidence="2" key="1">
    <citation type="submission" date="2020-07" db="EMBL/GenBank/DDBJ databases">
        <title>A long reads based de novo assembly of the rainbow trout Arlee double haploid line genome.</title>
        <authorList>
            <person name="Gao G."/>
            <person name="Palti Y."/>
        </authorList>
    </citation>
    <scope>NUCLEOTIDE SEQUENCE [LARGE SCALE GENOMIC DNA]</scope>
</reference>
<organism evidence="2 3">
    <name type="scientific">Oncorhynchus mykiss</name>
    <name type="common">Rainbow trout</name>
    <name type="synonym">Salmo gairdneri</name>
    <dbReference type="NCBI Taxonomy" id="8022"/>
    <lineage>
        <taxon>Eukaryota</taxon>
        <taxon>Metazoa</taxon>
        <taxon>Chordata</taxon>
        <taxon>Craniata</taxon>
        <taxon>Vertebrata</taxon>
        <taxon>Euteleostomi</taxon>
        <taxon>Actinopterygii</taxon>
        <taxon>Neopterygii</taxon>
        <taxon>Teleostei</taxon>
        <taxon>Protacanthopterygii</taxon>
        <taxon>Salmoniformes</taxon>
        <taxon>Salmonidae</taxon>
        <taxon>Salmoninae</taxon>
        <taxon>Oncorhynchus</taxon>
    </lineage>
</organism>
<dbReference type="GeneTree" id="ENSGT01060000252363"/>
<reference evidence="2" key="2">
    <citation type="submission" date="2025-08" db="UniProtKB">
        <authorList>
            <consortium name="Ensembl"/>
        </authorList>
    </citation>
    <scope>IDENTIFICATION</scope>
</reference>
<proteinExistence type="predicted"/>
<accession>A0A8K9XYY0</accession>
<dbReference type="Ensembl" id="ENSOMYT00000140597.1">
    <property type="protein sequence ID" value="ENSOMYP00000139946.1"/>
    <property type="gene ID" value="ENSOMYG00000057579.1"/>
</dbReference>
<protein>
    <submittedName>
        <fullName evidence="2">Uncharacterized protein</fullName>
    </submittedName>
</protein>
<sequence>MLSQWNPPCSAMDQSDPDLPPSTNEVAVEGGQRNRGGVSLSSPESSKVNGDGNRKRSGKSRCRRKRSTQPDNHPASIAVEMHPPPPPGEGEGSHAPVPDSPSMVLLGMGSECESVWFDRGVYEQAESLYQCWLAHSANGAKTRPSSSPSLSALAHCVFAEPLQPTAPEFLAIPTNSGATPDEGYLSLAQTPQAASPLTSAQAPGQLMNGLPCLPVELLRHVWLQKPLYDRAEAAFYQNLYGNNRSHTCNNLDGGASTSRATPNEEVLEEAAMVSQGKVEVYHSLLTIQEEEPADVTDEEGGAMSVGGVCYFLHPDSERVWLDRGRYEDAERRFYDYYQNVPVESTVTNREEGALGEEDTAASATSSPASPVACNGPLRDKYDPFQKTVANVLAVLTVIGAKILSNVRQLLTSYKTFSYTQQLLDSTVPCKSIHPPLDVFPILLRYNL</sequence>
<evidence type="ECO:0000256" key="1">
    <source>
        <dbReference type="SAM" id="MobiDB-lite"/>
    </source>
</evidence>
<name>A0A8K9XYY0_ONCMY</name>
<feature type="region of interest" description="Disordered" evidence="1">
    <location>
        <begin position="1"/>
        <end position="100"/>
    </location>
</feature>
<feature type="compositionally biased region" description="Polar residues" evidence="1">
    <location>
        <begin position="39"/>
        <end position="48"/>
    </location>
</feature>